<feature type="domain" description="DUF4218" evidence="1">
    <location>
        <begin position="137"/>
        <end position="249"/>
    </location>
</feature>
<dbReference type="EMBL" id="GBRH01181246">
    <property type="protein sequence ID" value="JAE16650.1"/>
    <property type="molecule type" value="Transcribed_RNA"/>
</dbReference>
<dbReference type="PANTHER" id="PTHR48258">
    <property type="entry name" value="DUF4218 DOMAIN-CONTAINING PROTEIN-RELATED"/>
    <property type="match status" value="1"/>
</dbReference>
<protein>
    <recommendedName>
        <fullName evidence="1">DUF4218 domain-containing protein</fullName>
    </recommendedName>
</protein>
<organism evidence="2">
    <name type="scientific">Arundo donax</name>
    <name type="common">Giant reed</name>
    <name type="synonym">Donax arundinaceus</name>
    <dbReference type="NCBI Taxonomy" id="35708"/>
    <lineage>
        <taxon>Eukaryota</taxon>
        <taxon>Viridiplantae</taxon>
        <taxon>Streptophyta</taxon>
        <taxon>Embryophyta</taxon>
        <taxon>Tracheophyta</taxon>
        <taxon>Spermatophyta</taxon>
        <taxon>Magnoliopsida</taxon>
        <taxon>Liliopsida</taxon>
        <taxon>Poales</taxon>
        <taxon>Poaceae</taxon>
        <taxon>PACMAD clade</taxon>
        <taxon>Arundinoideae</taxon>
        <taxon>Arundineae</taxon>
        <taxon>Arundo</taxon>
    </lineage>
</organism>
<proteinExistence type="predicted"/>
<reference evidence="2" key="2">
    <citation type="journal article" date="2015" name="Data Brief">
        <title>Shoot transcriptome of the giant reed, Arundo donax.</title>
        <authorList>
            <person name="Barrero R.A."/>
            <person name="Guerrero F.D."/>
            <person name="Moolhuijzen P."/>
            <person name="Goolsby J.A."/>
            <person name="Tidwell J."/>
            <person name="Bellgard S.E."/>
            <person name="Bellgard M.I."/>
        </authorList>
    </citation>
    <scope>NUCLEOTIDE SEQUENCE</scope>
    <source>
        <tissue evidence="2">Shoot tissue taken approximately 20 cm above the soil surface</tissue>
    </source>
</reference>
<evidence type="ECO:0000259" key="1">
    <source>
        <dbReference type="Pfam" id="PF13960"/>
    </source>
</evidence>
<sequence>MNIEKNICESLIGTLLGMDGKCKDSEKARLDMQHLGIRKDQHPVVENGKYTLPPSLYSLGKDEKIMLCKFLEGVRMPDGYASNIKRCVDVKACKVSGLKTHDYHVILQKLLPLVIRHILPEDVAKPLTELTRFFNAICSKELVESDIEKLSSSIGETLCRFEMIFPPAFFDIMMHLPVHLAEEARLGGPVCYRWMYPVERYLRTLKGYVMNKAQPEGSIAEGYISEECLTFCSRFLEDIGTKLNRPERHESSAVNEPPSGLSIFGSLDYSKKGCKVEHVPRFDMLRMRHYILSNCDEAVPWINEHKEQRKNISACNVDKRHREHFVGWFEDEGTLCRRED</sequence>
<dbReference type="InterPro" id="IPR025452">
    <property type="entry name" value="DUF4218"/>
</dbReference>
<evidence type="ECO:0000313" key="2">
    <source>
        <dbReference type="EMBL" id="JAE16650.1"/>
    </source>
</evidence>
<dbReference type="Pfam" id="PF13960">
    <property type="entry name" value="DUF4218"/>
    <property type="match status" value="1"/>
</dbReference>
<accession>A0A0A9FUY2</accession>
<name>A0A0A9FUY2_ARUDO</name>
<dbReference type="AlphaFoldDB" id="A0A0A9FUY2"/>
<reference evidence="2" key="1">
    <citation type="submission" date="2014-09" db="EMBL/GenBank/DDBJ databases">
        <authorList>
            <person name="Magalhaes I.L.F."/>
            <person name="Oliveira U."/>
            <person name="Santos F.R."/>
            <person name="Vidigal T.H.D.A."/>
            <person name="Brescovit A.D."/>
            <person name="Santos A.J."/>
        </authorList>
    </citation>
    <scope>NUCLEOTIDE SEQUENCE</scope>
    <source>
        <tissue evidence="2">Shoot tissue taken approximately 20 cm above the soil surface</tissue>
    </source>
</reference>